<protein>
    <submittedName>
        <fullName evidence="2">GNAT family N-acetyltransferase</fullName>
    </submittedName>
</protein>
<sequence length="262" mass="28428">MVDTAALLTAYDEHMRTPPGPGPAGLTYEPDGPVIRVVGGHEGRIRAPRDLGLTGDEVDRLIARQRDYFRARGEGVEWKVRGHDRPADLGGRLTAAGFTAEPPSAVLIGLAEEVAAEPVLPDGVVLRATQADEDLRRIADQQTEVWGFDLSWVADDLRSQVAAAPDRISILIAEAGDRLVTSAWAVFHPSHDYVALLGGTTVPEWRGRGLYRALLAARAGEAAARGCRLLHVDASPDSAPILRRLGFHEITTSTHYRWTPIE</sequence>
<dbReference type="InterPro" id="IPR000182">
    <property type="entry name" value="GNAT_dom"/>
</dbReference>
<keyword evidence="3" id="KW-1185">Reference proteome</keyword>
<feature type="domain" description="N-acetyltransferase" evidence="1">
    <location>
        <begin position="124"/>
        <end position="262"/>
    </location>
</feature>
<dbReference type="PROSITE" id="PS51186">
    <property type="entry name" value="GNAT"/>
    <property type="match status" value="1"/>
</dbReference>
<name>A0ABS5YVC2_9ACTN</name>
<dbReference type="EMBL" id="JAHKKG010000007">
    <property type="protein sequence ID" value="MBU2666634.1"/>
    <property type="molecule type" value="Genomic_DNA"/>
</dbReference>
<dbReference type="RefSeq" id="WP_215790345.1">
    <property type="nucleotide sequence ID" value="NZ_JAHKKG010000007.1"/>
</dbReference>
<dbReference type="Gene3D" id="3.40.630.30">
    <property type="match status" value="1"/>
</dbReference>
<dbReference type="InterPro" id="IPR016181">
    <property type="entry name" value="Acyl_CoA_acyltransferase"/>
</dbReference>
<dbReference type="SUPFAM" id="SSF55729">
    <property type="entry name" value="Acyl-CoA N-acyltransferases (Nat)"/>
    <property type="match status" value="1"/>
</dbReference>
<accession>A0ABS5YVC2</accession>
<comment type="caution">
    <text evidence="2">The sequence shown here is derived from an EMBL/GenBank/DDBJ whole genome shotgun (WGS) entry which is preliminary data.</text>
</comment>
<gene>
    <name evidence="2" type="ORF">KOI35_24295</name>
</gene>
<evidence type="ECO:0000313" key="3">
    <source>
        <dbReference type="Proteomes" id="UP001519654"/>
    </source>
</evidence>
<evidence type="ECO:0000259" key="1">
    <source>
        <dbReference type="PROSITE" id="PS51186"/>
    </source>
</evidence>
<organism evidence="2 3">
    <name type="scientific">Paractinoplanes bogorensis</name>
    <dbReference type="NCBI Taxonomy" id="1610840"/>
    <lineage>
        <taxon>Bacteria</taxon>
        <taxon>Bacillati</taxon>
        <taxon>Actinomycetota</taxon>
        <taxon>Actinomycetes</taxon>
        <taxon>Micromonosporales</taxon>
        <taxon>Micromonosporaceae</taxon>
        <taxon>Paractinoplanes</taxon>
    </lineage>
</organism>
<reference evidence="2 3" key="1">
    <citation type="submission" date="2021-06" db="EMBL/GenBank/DDBJ databases">
        <title>Actinoplanes lichenicola sp. nov., and Actinoplanes ovalisporus sp. nov., isolated from lichen in Thailand.</title>
        <authorList>
            <person name="Saeng-In P."/>
            <person name="Kanchanasin P."/>
            <person name="Yuki M."/>
            <person name="Kudo T."/>
            <person name="Ohkuma M."/>
            <person name="Phongsopitanun W."/>
            <person name="Tanasupawat S."/>
        </authorList>
    </citation>
    <scope>NUCLEOTIDE SEQUENCE [LARGE SCALE GENOMIC DNA]</scope>
    <source>
        <strain evidence="2 3">NBRC 110975</strain>
    </source>
</reference>
<dbReference type="Proteomes" id="UP001519654">
    <property type="component" value="Unassembled WGS sequence"/>
</dbReference>
<dbReference type="Pfam" id="PF00583">
    <property type="entry name" value="Acetyltransf_1"/>
    <property type="match status" value="1"/>
</dbReference>
<evidence type="ECO:0000313" key="2">
    <source>
        <dbReference type="EMBL" id="MBU2666634.1"/>
    </source>
</evidence>
<proteinExistence type="predicted"/>